<dbReference type="AlphaFoldDB" id="A0A1N6MSD9"/>
<protein>
    <submittedName>
        <fullName evidence="1">Uncharacterized protein</fullName>
    </submittedName>
</protein>
<evidence type="ECO:0000313" key="2">
    <source>
        <dbReference type="Proteomes" id="UP000196435"/>
    </source>
</evidence>
<name>A0A1N6MSD9_9GAMM</name>
<dbReference type="EMBL" id="FTLG01000030">
    <property type="protein sequence ID" value="SIP71741.1"/>
    <property type="molecule type" value="Genomic_DNA"/>
</dbReference>
<gene>
    <name evidence="1" type="ORF">XIS1_1250035</name>
</gene>
<dbReference type="Proteomes" id="UP000196435">
    <property type="component" value="Unassembled WGS sequence"/>
</dbReference>
<accession>A0A1N6MSD9</accession>
<sequence length="44" mass="5005">MINLILYNELIDDLGLWVRLKSGIAGFTLWQQGVKLITFPTISL</sequence>
<evidence type="ECO:0000313" key="1">
    <source>
        <dbReference type="EMBL" id="SIP71741.1"/>
    </source>
</evidence>
<organism evidence="1 2">
    <name type="scientific">Xenorhabdus innexi</name>
    <dbReference type="NCBI Taxonomy" id="290109"/>
    <lineage>
        <taxon>Bacteria</taxon>
        <taxon>Pseudomonadati</taxon>
        <taxon>Pseudomonadota</taxon>
        <taxon>Gammaproteobacteria</taxon>
        <taxon>Enterobacterales</taxon>
        <taxon>Morganellaceae</taxon>
        <taxon>Xenorhabdus</taxon>
    </lineage>
</organism>
<proteinExistence type="predicted"/>
<reference evidence="2" key="1">
    <citation type="submission" date="2016-12" db="EMBL/GenBank/DDBJ databases">
        <authorList>
            <person name="Gaudriault S."/>
        </authorList>
    </citation>
    <scope>NUCLEOTIDE SEQUENCE [LARGE SCALE GENOMIC DNA]</scope>
    <source>
        <strain evidence="2">HGB1681 (deposited as PTA-6826 in the American Type Culture Collection)</strain>
    </source>
</reference>